<comment type="caution">
    <text evidence="3">The sequence shown here is derived from an EMBL/GenBank/DDBJ whole genome shotgun (WGS) entry which is preliminary data.</text>
</comment>
<feature type="domain" description="Tyr recombinase" evidence="2">
    <location>
        <begin position="1"/>
        <end position="43"/>
    </location>
</feature>
<dbReference type="GO" id="GO:0006310">
    <property type="term" value="P:DNA recombination"/>
    <property type="evidence" value="ECO:0007669"/>
    <property type="project" value="UniProtKB-KW"/>
</dbReference>
<dbReference type="EMBL" id="ADWY01003484">
    <property type="protein sequence ID" value="EGH19015.1"/>
    <property type="molecule type" value="Genomic_DNA"/>
</dbReference>
<feature type="non-terminal residue" evidence="3">
    <location>
        <position position="1"/>
    </location>
</feature>
<dbReference type="Gene3D" id="1.10.443.10">
    <property type="entry name" value="Intergrase catalytic core"/>
    <property type="match status" value="1"/>
</dbReference>
<feature type="non-terminal residue" evidence="3">
    <location>
        <position position="43"/>
    </location>
</feature>
<evidence type="ECO:0000256" key="1">
    <source>
        <dbReference type="ARBA" id="ARBA00023172"/>
    </source>
</evidence>
<evidence type="ECO:0000259" key="2">
    <source>
        <dbReference type="PROSITE" id="PS51898"/>
    </source>
</evidence>
<protein>
    <submittedName>
        <fullName evidence="3">Site-specific tyrosine recombinase XerD</fullName>
    </submittedName>
</protein>
<accession>F3CIC3</accession>
<keyword evidence="1" id="KW-0233">DNA recombination</keyword>
<dbReference type="InterPro" id="IPR002104">
    <property type="entry name" value="Integrase_catalytic"/>
</dbReference>
<dbReference type="Pfam" id="PF00589">
    <property type="entry name" value="Phage_integrase"/>
    <property type="match status" value="1"/>
</dbReference>
<gene>
    <name evidence="3" type="primary">xerD</name>
    <name evidence="3" type="ORF">Pgy4_39235</name>
</gene>
<sequence>SKRCWQPPDLSEPIGERDRAMLEVLYACGLRVTELISLTLELV</sequence>
<reference evidence="3 4" key="1">
    <citation type="journal article" date="2011" name="PLoS Pathog.">
        <title>Dynamic evolution of pathogenicity revealed by sequencing and comparative genomics of 19 Pseudomonas syringae isolates.</title>
        <authorList>
            <person name="Baltrus D.A."/>
            <person name="Nishimura M.T."/>
            <person name="Romanchuk A."/>
            <person name="Chang J.H."/>
            <person name="Mukhtar M.S."/>
            <person name="Cherkis K."/>
            <person name="Roach J."/>
            <person name="Grant S.R."/>
            <person name="Jones C.D."/>
            <person name="Dangl J.L."/>
        </authorList>
    </citation>
    <scope>NUCLEOTIDE SEQUENCE [LARGE SCALE GENOMIC DNA]</scope>
    <source>
        <strain evidence="4">race 4</strain>
    </source>
</reference>
<dbReference type="PROSITE" id="PS51898">
    <property type="entry name" value="TYR_RECOMBINASE"/>
    <property type="match status" value="1"/>
</dbReference>
<dbReference type="GO" id="GO:0003677">
    <property type="term" value="F:DNA binding"/>
    <property type="evidence" value="ECO:0007669"/>
    <property type="project" value="InterPro"/>
</dbReference>
<dbReference type="SUPFAM" id="SSF56349">
    <property type="entry name" value="DNA breaking-rejoining enzymes"/>
    <property type="match status" value="1"/>
</dbReference>
<dbReference type="InterPro" id="IPR013762">
    <property type="entry name" value="Integrase-like_cat_sf"/>
</dbReference>
<name>F3CIC3_PSESG</name>
<dbReference type="Proteomes" id="UP000005466">
    <property type="component" value="Unassembled WGS sequence"/>
</dbReference>
<dbReference type="GO" id="GO:0015074">
    <property type="term" value="P:DNA integration"/>
    <property type="evidence" value="ECO:0007669"/>
    <property type="project" value="InterPro"/>
</dbReference>
<evidence type="ECO:0000313" key="3">
    <source>
        <dbReference type="EMBL" id="EGH19015.1"/>
    </source>
</evidence>
<dbReference type="InterPro" id="IPR011010">
    <property type="entry name" value="DNA_brk_join_enz"/>
</dbReference>
<organism evidence="3 4">
    <name type="scientific">Pseudomonas savastanoi pv. glycinea str. race 4</name>
    <dbReference type="NCBI Taxonomy" id="875330"/>
    <lineage>
        <taxon>Bacteria</taxon>
        <taxon>Pseudomonadati</taxon>
        <taxon>Pseudomonadota</taxon>
        <taxon>Gammaproteobacteria</taxon>
        <taxon>Pseudomonadales</taxon>
        <taxon>Pseudomonadaceae</taxon>
        <taxon>Pseudomonas</taxon>
    </lineage>
</organism>
<evidence type="ECO:0000313" key="4">
    <source>
        <dbReference type="Proteomes" id="UP000005466"/>
    </source>
</evidence>
<proteinExistence type="predicted"/>
<dbReference type="AlphaFoldDB" id="F3CIC3"/>